<accession>A0A7K0CMQ5</accession>
<comment type="caution">
    <text evidence="1">The sequence shown here is derived from an EMBL/GenBank/DDBJ whole genome shotgun (WGS) entry which is preliminary data.</text>
</comment>
<dbReference type="EMBL" id="WEGJ01000024">
    <property type="protein sequence ID" value="MQY14760.1"/>
    <property type="molecule type" value="Genomic_DNA"/>
</dbReference>
<reference evidence="1 2" key="1">
    <citation type="submission" date="2019-10" db="EMBL/GenBank/DDBJ databases">
        <title>Streptomyces smaragdinus sp. nov. and Streptomyces fabii sp. nov., isolated from the gut of fungus growing-termite Macrotermes natalensis.</title>
        <authorList>
            <person name="Schwitalla J."/>
            <person name="Benndorf R."/>
            <person name="Martin K."/>
            <person name="De Beer W."/>
            <person name="Kaster A.-K."/>
            <person name="Vollmers J."/>
            <person name="Poulsen M."/>
            <person name="Beemelmanns C."/>
        </authorList>
    </citation>
    <scope>NUCLEOTIDE SEQUENCE [LARGE SCALE GENOMIC DNA]</scope>
    <source>
        <strain evidence="1 2">RB5</strain>
    </source>
</reference>
<dbReference type="RefSeq" id="WP_153455610.1">
    <property type="nucleotide sequence ID" value="NZ_WEGJ01000024.1"/>
</dbReference>
<organism evidence="1 2">
    <name type="scientific">Streptomyces smaragdinus</name>
    <dbReference type="NCBI Taxonomy" id="2585196"/>
    <lineage>
        <taxon>Bacteria</taxon>
        <taxon>Bacillati</taxon>
        <taxon>Actinomycetota</taxon>
        <taxon>Actinomycetes</taxon>
        <taxon>Kitasatosporales</taxon>
        <taxon>Streptomycetaceae</taxon>
        <taxon>Streptomyces</taxon>
    </lineage>
</organism>
<dbReference type="AlphaFoldDB" id="A0A7K0CMQ5"/>
<keyword evidence="2" id="KW-1185">Reference proteome</keyword>
<proteinExistence type="predicted"/>
<evidence type="ECO:0000313" key="2">
    <source>
        <dbReference type="Proteomes" id="UP000466345"/>
    </source>
</evidence>
<protein>
    <submittedName>
        <fullName evidence="1">Uncharacterized protein</fullName>
    </submittedName>
</protein>
<dbReference type="OrthoDB" id="5084266at2"/>
<evidence type="ECO:0000313" key="1">
    <source>
        <dbReference type="EMBL" id="MQY14760.1"/>
    </source>
</evidence>
<name>A0A7K0CMQ5_9ACTN</name>
<gene>
    <name evidence="1" type="ORF">SRB5_49360</name>
</gene>
<dbReference type="Proteomes" id="UP000466345">
    <property type="component" value="Unassembled WGS sequence"/>
</dbReference>
<sequence length="530" mass="57280">MTHELSTVIMYHPSRRAGVDRIAGECLPLRARLVEDPEPDGVPSPLRTAKVAWGAVAEGATHHLVLQDDVHLVDGFADHVHALIERHPDAAISLGVLWVSPYNSYRVRQAAVQGHPVVRLAPWEWVPSLGLVLPAGTARELAAFLRTFPDVTRDDDEHIAVFCAERDIPVLAPVPHLLDHSTRPSVAGNDHHGIRLGVACVQERVDPGYWDGPVLERPAEHEGLGFAVELVDSRCRIRLRRSAVREAAEQPFTWPWRPWSRLVGIPEETVRAGRPEAPGALGESLAAEVWAAGFLLGALTPDNQAYTPLREVVGAEALRSWVTAGLRPADAAAAGAGEAAVAWARRALEAGRAFAPGRGRESVERMAVREAAALLRPAPEELPDVRLEIRPCGDHAGDVTAHLPRRWLAEHLSDTSGDSTLIATACERLDPRALAAVGDLITGGWKGTVETRAATVARLRTDGLPWPEVLTALDAAEHRFDTADGPLVTLPASARTPDGTPVWAGPHPDLAGWQDLYQARLLREVHGTGL</sequence>